<dbReference type="PANTHER" id="PTHR24012">
    <property type="entry name" value="RNA BINDING PROTEIN"/>
    <property type="match status" value="1"/>
</dbReference>
<dbReference type="GeneTree" id="ENSGT00940000157106"/>
<dbReference type="SMART" id="SM00361">
    <property type="entry name" value="RRM_1"/>
    <property type="match status" value="3"/>
</dbReference>
<dbReference type="InterPro" id="IPR045305">
    <property type="entry name" value="RRM2_I_PABPs"/>
</dbReference>
<dbReference type="Gene3D" id="3.30.70.330">
    <property type="match status" value="4"/>
</dbReference>
<feature type="domain" description="PABC" evidence="9">
    <location>
        <begin position="485"/>
        <end position="562"/>
    </location>
</feature>
<evidence type="ECO:0000256" key="1">
    <source>
        <dbReference type="ARBA" id="ARBA00004496"/>
    </source>
</evidence>
<dbReference type="PROSITE" id="PS51309">
    <property type="entry name" value="PABC"/>
    <property type="match status" value="1"/>
</dbReference>
<dbReference type="InterPro" id="IPR012677">
    <property type="entry name" value="Nucleotide-bd_a/b_plait_sf"/>
</dbReference>
<evidence type="ECO:0000313" key="10">
    <source>
        <dbReference type="Ensembl" id="ENSGMOP00000005006.2"/>
    </source>
</evidence>
<feature type="domain" description="RRM" evidence="8">
    <location>
        <begin position="294"/>
        <end position="370"/>
    </location>
</feature>
<dbReference type="InterPro" id="IPR036053">
    <property type="entry name" value="PABP-dom"/>
</dbReference>
<evidence type="ECO:0000259" key="9">
    <source>
        <dbReference type="PROSITE" id="PS51309"/>
    </source>
</evidence>
<reference evidence="10" key="2">
    <citation type="submission" date="2025-08" db="UniProtKB">
        <authorList>
            <consortium name="Ensembl"/>
        </authorList>
    </citation>
    <scope>IDENTIFICATION</scope>
</reference>
<proteinExistence type="inferred from homology"/>
<dbReference type="Pfam" id="PF00658">
    <property type="entry name" value="MLLE"/>
    <property type="match status" value="1"/>
</dbReference>
<evidence type="ECO:0000256" key="4">
    <source>
        <dbReference type="ARBA" id="ARBA00022737"/>
    </source>
</evidence>
<evidence type="ECO:0000256" key="2">
    <source>
        <dbReference type="ARBA" id="ARBA00008557"/>
    </source>
</evidence>
<dbReference type="CDD" id="cd12378">
    <property type="entry name" value="RRM1_I_PABPs"/>
    <property type="match status" value="1"/>
</dbReference>
<evidence type="ECO:0000313" key="11">
    <source>
        <dbReference type="Proteomes" id="UP000694546"/>
    </source>
</evidence>
<evidence type="ECO:0000256" key="3">
    <source>
        <dbReference type="ARBA" id="ARBA00022490"/>
    </source>
</evidence>
<dbReference type="Ensembl" id="ENSGMOT00000005151.2">
    <property type="protein sequence ID" value="ENSGMOP00000005006.2"/>
    <property type="gene ID" value="ENSGMOG00000004437.2"/>
</dbReference>
<dbReference type="InterPro" id="IPR034364">
    <property type="entry name" value="PABP_RRM1"/>
</dbReference>
<dbReference type="Gene3D" id="1.10.1900.10">
    <property type="entry name" value="c-terminal domain of poly(a) binding protein"/>
    <property type="match status" value="1"/>
</dbReference>
<name>A0A8C4Z3L0_GADMO</name>
<dbReference type="Pfam" id="PF00076">
    <property type="entry name" value="RRM_1"/>
    <property type="match status" value="4"/>
</dbReference>
<keyword evidence="4" id="KW-0677">Repeat</keyword>
<dbReference type="SMART" id="SM00360">
    <property type="entry name" value="RRM"/>
    <property type="match status" value="4"/>
</dbReference>
<dbReference type="GO" id="GO:0003723">
    <property type="term" value="F:RNA binding"/>
    <property type="evidence" value="ECO:0007669"/>
    <property type="project" value="UniProtKB-UniRule"/>
</dbReference>
<dbReference type="GO" id="GO:0010628">
    <property type="term" value="P:positive regulation of gene expression"/>
    <property type="evidence" value="ECO:0007669"/>
    <property type="project" value="UniProtKB-ARBA"/>
</dbReference>
<reference evidence="10" key="3">
    <citation type="submission" date="2025-09" db="UniProtKB">
        <authorList>
            <consortium name="Ensembl"/>
        </authorList>
    </citation>
    <scope>IDENTIFICATION</scope>
</reference>
<dbReference type="CDD" id="cd12379">
    <property type="entry name" value="RRM2_I_PABPs"/>
    <property type="match status" value="1"/>
</dbReference>
<dbReference type="NCBIfam" id="TIGR01628">
    <property type="entry name" value="PABP-1234"/>
    <property type="match status" value="1"/>
</dbReference>
<dbReference type="InterPro" id="IPR000504">
    <property type="entry name" value="RRM_dom"/>
</dbReference>
<dbReference type="CDD" id="cd12380">
    <property type="entry name" value="RRM3_I_PABPs"/>
    <property type="match status" value="1"/>
</dbReference>
<feature type="domain" description="RRM" evidence="8">
    <location>
        <begin position="11"/>
        <end position="89"/>
    </location>
</feature>
<reference evidence="10" key="1">
    <citation type="submission" date="2019-07" db="EMBL/GenBank/DDBJ databases">
        <authorList>
            <consortium name="Wellcome Sanger Institute Data Sharing"/>
        </authorList>
    </citation>
    <scope>NUCLEOTIDE SEQUENCE [LARGE SCALE GENOMIC DNA]</scope>
</reference>
<dbReference type="InterPro" id="IPR035979">
    <property type="entry name" value="RBD_domain_sf"/>
</dbReference>
<dbReference type="Proteomes" id="UP000694546">
    <property type="component" value="Chromosome 1"/>
</dbReference>
<keyword evidence="11" id="KW-1185">Reference proteome</keyword>
<protein>
    <recommendedName>
        <fullName evidence="7">Polyadenylate-binding protein</fullName>
        <shortName evidence="7">PABP</shortName>
    </recommendedName>
</protein>
<comment type="similarity">
    <text evidence="2 7">Belongs to the polyadenylate-binding protein type-1 family.</text>
</comment>
<accession>A0A8C4Z3L0</accession>
<dbReference type="CDD" id="cd12381">
    <property type="entry name" value="RRM4_I_PABPs"/>
    <property type="match status" value="1"/>
</dbReference>
<dbReference type="InterPro" id="IPR003954">
    <property type="entry name" value="RRM_euk-type"/>
</dbReference>
<dbReference type="SUPFAM" id="SSF63570">
    <property type="entry name" value="PABC (PABP) domain"/>
    <property type="match status" value="1"/>
</dbReference>
<evidence type="ECO:0000256" key="7">
    <source>
        <dbReference type="RuleBase" id="RU362004"/>
    </source>
</evidence>
<evidence type="ECO:0000256" key="6">
    <source>
        <dbReference type="PROSITE-ProRule" id="PRU00176"/>
    </source>
</evidence>
<dbReference type="PROSITE" id="PS50102">
    <property type="entry name" value="RRM"/>
    <property type="match status" value="4"/>
</dbReference>
<dbReference type="InterPro" id="IPR006515">
    <property type="entry name" value="PABP_1234"/>
</dbReference>
<feature type="domain" description="RRM" evidence="8">
    <location>
        <begin position="99"/>
        <end position="175"/>
    </location>
</feature>
<keyword evidence="5 6" id="KW-0694">RNA-binding</keyword>
<dbReference type="OMA" id="DHMNGKE"/>
<dbReference type="AlphaFoldDB" id="A0A8C4Z3L0"/>
<feature type="domain" description="RRM" evidence="8">
    <location>
        <begin position="191"/>
        <end position="268"/>
    </location>
</feature>
<comment type="function">
    <text evidence="7">Binds the poly(A) tail of mRNA.</text>
</comment>
<organism evidence="10 11">
    <name type="scientific">Gadus morhua</name>
    <name type="common">Atlantic cod</name>
    <dbReference type="NCBI Taxonomy" id="8049"/>
    <lineage>
        <taxon>Eukaryota</taxon>
        <taxon>Metazoa</taxon>
        <taxon>Chordata</taxon>
        <taxon>Craniata</taxon>
        <taxon>Vertebrata</taxon>
        <taxon>Euteleostomi</taxon>
        <taxon>Actinopterygii</taxon>
        <taxon>Neopterygii</taxon>
        <taxon>Teleostei</taxon>
        <taxon>Neoteleostei</taxon>
        <taxon>Acanthomorphata</taxon>
        <taxon>Zeiogadaria</taxon>
        <taxon>Gadariae</taxon>
        <taxon>Gadiformes</taxon>
        <taxon>Gadoidei</taxon>
        <taxon>Gadidae</taxon>
        <taxon>Gadus</taxon>
    </lineage>
</organism>
<dbReference type="InterPro" id="IPR002004">
    <property type="entry name" value="PABP_HYD_C"/>
</dbReference>
<keyword evidence="3 7" id="KW-0963">Cytoplasm</keyword>
<dbReference type="SUPFAM" id="SSF54928">
    <property type="entry name" value="RNA-binding domain, RBD"/>
    <property type="match status" value="2"/>
</dbReference>
<sequence length="568" mass="63723">MNANGPAYPLASLYVGDLHSDVTEAMLYQKFSPAGPIMSIRVCRDLITRRSLGYAYINFQQPADAECALDTMNYEVIKGRPIRIMWSQRDPGLRKSGVGNVFIKNMDDSIDNKALYDTFSAFGNILSCKVVCDEKGSKGYGFVHFETQEAANRAIETINGMLLNDRKVFVGHFKSRKERESEFGAKAMKFTNVYIKNFGEEYTDEKLKELFSKFGKTLSVRVMKDERGRSRGFGFVNYGNHMDAQKAVEEMNGKDLTGKILYVGRAQKRTERQGELKRKFDQIKQDRIQRYQGVNLYVKNLDDTINDERLRKEFSPYGTITSAKVMTDGCQSKGFGFVCFSSPEEATKAVTEMNGRIVATKPLYVALAQRKEERKAILTNKYLQRLSTVRSMPSPIIDSYQQTGYYVSTVPQVRGFSHETQSGVTGPFHSRITMANIGTQTMGGRNDFAARGGQYKYCPSIRNTMQVITAVPISSMEPAVQIRGQEPLTASMLASAPPMDQKQLLGERLYPLIQALHPILAGKITGMLLEIDNSELLHMLESPESLHSKVEEAVAVLQAHQAQECSSK</sequence>
<evidence type="ECO:0000259" key="8">
    <source>
        <dbReference type="PROSITE" id="PS50102"/>
    </source>
</evidence>
<evidence type="ECO:0000256" key="5">
    <source>
        <dbReference type="ARBA" id="ARBA00022884"/>
    </source>
</evidence>
<comment type="subcellular location">
    <subcellularLocation>
        <location evidence="1 7">Cytoplasm</location>
    </subcellularLocation>
</comment>
<dbReference type="SMART" id="SM00517">
    <property type="entry name" value="PolyA"/>
    <property type="match status" value="1"/>
</dbReference>
<dbReference type="GO" id="GO:0005737">
    <property type="term" value="C:cytoplasm"/>
    <property type="evidence" value="ECO:0007669"/>
    <property type="project" value="UniProtKB-SubCell"/>
</dbReference>